<proteinExistence type="predicted"/>
<dbReference type="Proteomes" id="UP001187343">
    <property type="component" value="Unassembled WGS sequence"/>
</dbReference>
<comment type="caution">
    <text evidence="1">The sequence shown here is derived from an EMBL/GenBank/DDBJ whole genome shotgun (WGS) entry which is preliminary data.</text>
</comment>
<organism evidence="1 2">
    <name type="scientific">Cirrhinus molitorella</name>
    <name type="common">mud carp</name>
    <dbReference type="NCBI Taxonomy" id="172907"/>
    <lineage>
        <taxon>Eukaryota</taxon>
        <taxon>Metazoa</taxon>
        <taxon>Chordata</taxon>
        <taxon>Craniata</taxon>
        <taxon>Vertebrata</taxon>
        <taxon>Euteleostomi</taxon>
        <taxon>Actinopterygii</taxon>
        <taxon>Neopterygii</taxon>
        <taxon>Teleostei</taxon>
        <taxon>Ostariophysi</taxon>
        <taxon>Cypriniformes</taxon>
        <taxon>Cyprinidae</taxon>
        <taxon>Labeoninae</taxon>
        <taxon>Labeonini</taxon>
        <taxon>Cirrhinus</taxon>
    </lineage>
</organism>
<evidence type="ECO:0000313" key="2">
    <source>
        <dbReference type="Proteomes" id="UP001187343"/>
    </source>
</evidence>
<protein>
    <submittedName>
        <fullName evidence="1">Uncharacterized protein</fullName>
    </submittedName>
</protein>
<dbReference type="EMBL" id="JAUYZG010000018">
    <property type="protein sequence ID" value="KAK2881372.1"/>
    <property type="molecule type" value="Genomic_DNA"/>
</dbReference>
<evidence type="ECO:0000313" key="1">
    <source>
        <dbReference type="EMBL" id="KAK2881372.1"/>
    </source>
</evidence>
<reference evidence="1" key="1">
    <citation type="submission" date="2023-08" db="EMBL/GenBank/DDBJ databases">
        <title>Chromosome-level Genome Assembly of mud carp (Cirrhinus molitorella).</title>
        <authorList>
            <person name="Liu H."/>
        </authorList>
    </citation>
    <scope>NUCLEOTIDE SEQUENCE</scope>
    <source>
        <strain evidence="1">Prfri</strain>
        <tissue evidence="1">Muscle</tissue>
    </source>
</reference>
<sequence length="67" mass="7361">MDSSTIGIAAAFGILGLFLLICLLQICIKKIKCCKRKKPSVKDKILKKVGIKKSSPPFSISRIVDKK</sequence>
<accession>A0AA88P9J6</accession>
<name>A0AA88P9J6_9TELE</name>
<dbReference type="AlphaFoldDB" id="A0AA88P9J6"/>
<gene>
    <name evidence="1" type="ORF">Q8A67_018640</name>
</gene>
<keyword evidence="2" id="KW-1185">Reference proteome</keyword>